<evidence type="ECO:0000313" key="3">
    <source>
        <dbReference type="EMBL" id="MBQ0850483.1"/>
    </source>
</evidence>
<comment type="caution">
    <text evidence="3">The sequence shown here is derived from an EMBL/GenBank/DDBJ whole genome shotgun (WGS) entry which is preliminary data.</text>
</comment>
<organism evidence="3 4">
    <name type="scientific">Streptomyces liliiviolaceus</name>
    <dbReference type="NCBI Taxonomy" id="2823109"/>
    <lineage>
        <taxon>Bacteria</taxon>
        <taxon>Bacillati</taxon>
        <taxon>Actinomycetota</taxon>
        <taxon>Actinomycetes</taxon>
        <taxon>Kitasatosporales</taxon>
        <taxon>Streptomycetaceae</taxon>
        <taxon>Streptomyces</taxon>
    </lineage>
</organism>
<dbReference type="InterPro" id="IPR029058">
    <property type="entry name" value="AB_hydrolase_fold"/>
</dbReference>
<dbReference type="InterPro" id="IPR001031">
    <property type="entry name" value="Thioesterase"/>
</dbReference>
<dbReference type="RefSeq" id="WP_210884689.1">
    <property type="nucleotide sequence ID" value="NZ_JAGPYQ010000001.1"/>
</dbReference>
<dbReference type="PANTHER" id="PTHR11487:SF0">
    <property type="entry name" value="S-ACYL FATTY ACID SYNTHASE THIOESTERASE, MEDIUM CHAIN"/>
    <property type="match status" value="1"/>
</dbReference>
<dbReference type="GO" id="GO:0008610">
    <property type="term" value="P:lipid biosynthetic process"/>
    <property type="evidence" value="ECO:0007669"/>
    <property type="project" value="TreeGrafter"/>
</dbReference>
<feature type="domain" description="Thioesterase" evidence="2">
    <location>
        <begin position="34"/>
        <end position="252"/>
    </location>
</feature>
<dbReference type="InterPro" id="IPR012223">
    <property type="entry name" value="TEII"/>
</dbReference>
<dbReference type="Pfam" id="PF00975">
    <property type="entry name" value="Thioesterase"/>
    <property type="match status" value="1"/>
</dbReference>
<reference evidence="3 4" key="1">
    <citation type="submission" date="2021-04" db="EMBL/GenBank/DDBJ databases">
        <authorList>
            <person name="Tang X."/>
            <person name="Zhou X."/>
            <person name="Chen X."/>
            <person name="Cernava T."/>
            <person name="Zhang C."/>
        </authorList>
    </citation>
    <scope>NUCLEOTIDE SEQUENCE [LARGE SCALE GENOMIC DNA]</scope>
    <source>
        <strain evidence="3 4">BH-SS-21</strain>
    </source>
</reference>
<evidence type="ECO:0000256" key="1">
    <source>
        <dbReference type="ARBA" id="ARBA00007169"/>
    </source>
</evidence>
<dbReference type="Proteomes" id="UP000677413">
    <property type="component" value="Unassembled WGS sequence"/>
</dbReference>
<dbReference type="AlphaFoldDB" id="A0A941B9W1"/>
<protein>
    <submittedName>
        <fullName evidence="3">Thioesterase</fullName>
    </submittedName>
</protein>
<gene>
    <name evidence="3" type="ORF">J8N05_20100</name>
</gene>
<keyword evidence="4" id="KW-1185">Reference proteome</keyword>
<dbReference type="SUPFAM" id="SSF53474">
    <property type="entry name" value="alpha/beta-Hydrolases"/>
    <property type="match status" value="1"/>
</dbReference>
<dbReference type="PANTHER" id="PTHR11487">
    <property type="entry name" value="THIOESTERASE"/>
    <property type="match status" value="1"/>
</dbReference>
<sequence>MVDNNRTGADAPRTAPAGTWLVRRERRPEAASSLYCFTHAGGSPGEYVRWSDDLPDVQVWAVQLPGRASRRAEPAFTRMGPLVDALLDEVVFEEPFAFFGHSLGGLVAYEVTRALRERGREQPERLFLSSSPPPPLVHGAAPLHQLSDAELLPALEHRFGALPEPVRANPALLRIVLAHYRADIEVFETYDHLPGEPLDRPITAFAGTDEADTLRIEDWKTHTSAAFDLGFLPGGHFYLRAERQELLRRVSDAMPGAESRRGQR</sequence>
<comment type="similarity">
    <text evidence="1">Belongs to the thioesterase family.</text>
</comment>
<evidence type="ECO:0000313" key="4">
    <source>
        <dbReference type="Proteomes" id="UP000677413"/>
    </source>
</evidence>
<name>A0A941B9W1_9ACTN</name>
<proteinExistence type="inferred from homology"/>
<accession>A0A941B9W1</accession>
<evidence type="ECO:0000259" key="2">
    <source>
        <dbReference type="Pfam" id="PF00975"/>
    </source>
</evidence>
<dbReference type="EMBL" id="JAGPYQ010000001">
    <property type="protein sequence ID" value="MBQ0850483.1"/>
    <property type="molecule type" value="Genomic_DNA"/>
</dbReference>
<dbReference type="Gene3D" id="3.40.50.1820">
    <property type="entry name" value="alpha/beta hydrolase"/>
    <property type="match status" value="1"/>
</dbReference>